<dbReference type="STRING" id="1232681.ADIS_4609"/>
<evidence type="ECO:0000313" key="1">
    <source>
        <dbReference type="EMBL" id="EON74915.1"/>
    </source>
</evidence>
<proteinExistence type="predicted"/>
<comment type="caution">
    <text evidence="1">The sequence shown here is derived from an EMBL/GenBank/DDBJ whole genome shotgun (WGS) entry which is preliminary data.</text>
</comment>
<reference evidence="1 2" key="1">
    <citation type="submission" date="2013-02" db="EMBL/GenBank/DDBJ databases">
        <title>A novel strain isolated from Lonar lake, Maharashtra, India.</title>
        <authorList>
            <person name="Singh A."/>
        </authorList>
    </citation>
    <scope>NUCLEOTIDE SEQUENCE [LARGE SCALE GENOMIC DNA]</scope>
    <source>
        <strain evidence="1 2">AK24</strain>
    </source>
</reference>
<accession>R7ZLE7</accession>
<sequence length="62" mass="6912">MPAVFFIGNLPNALDFTFLLHTHSHLALGFVESENLLFAQETLVWLGSTGVRYDMKNLGFLG</sequence>
<dbReference type="Proteomes" id="UP000013909">
    <property type="component" value="Unassembled WGS sequence"/>
</dbReference>
<evidence type="ECO:0000313" key="2">
    <source>
        <dbReference type="Proteomes" id="UP000013909"/>
    </source>
</evidence>
<dbReference type="EMBL" id="AQHR01000114">
    <property type="protein sequence ID" value="EON74915.1"/>
    <property type="molecule type" value="Genomic_DNA"/>
</dbReference>
<keyword evidence="2" id="KW-1185">Reference proteome</keyword>
<organism evidence="1 2">
    <name type="scientific">Lunatimonas lonarensis</name>
    <dbReference type="NCBI Taxonomy" id="1232681"/>
    <lineage>
        <taxon>Bacteria</taxon>
        <taxon>Pseudomonadati</taxon>
        <taxon>Bacteroidota</taxon>
        <taxon>Cytophagia</taxon>
        <taxon>Cytophagales</taxon>
        <taxon>Cyclobacteriaceae</taxon>
    </lineage>
</organism>
<gene>
    <name evidence="1" type="ORF">ADIS_4609</name>
</gene>
<dbReference type="AlphaFoldDB" id="R7ZLE7"/>
<name>R7ZLE7_9BACT</name>
<protein>
    <submittedName>
        <fullName evidence="1">Uncharacterized protein</fullName>
    </submittedName>
</protein>